<reference evidence="2" key="1">
    <citation type="submission" date="2021-08" db="EMBL/GenBank/DDBJ databases">
        <title>WGS assembly of Ceratopteris richardii.</title>
        <authorList>
            <person name="Marchant D.B."/>
            <person name="Chen G."/>
            <person name="Jenkins J."/>
            <person name="Shu S."/>
            <person name="Leebens-Mack J."/>
            <person name="Grimwood J."/>
            <person name="Schmutz J."/>
            <person name="Soltis P."/>
            <person name="Soltis D."/>
            <person name="Chen Z.-H."/>
        </authorList>
    </citation>
    <scope>NUCLEOTIDE SEQUENCE</scope>
    <source>
        <strain evidence="2">Whitten #5841</strain>
        <tissue evidence="2">Leaf</tissue>
    </source>
</reference>
<protein>
    <submittedName>
        <fullName evidence="2">Uncharacterized protein</fullName>
    </submittedName>
</protein>
<name>A0A8T2SKN7_CERRI</name>
<keyword evidence="1" id="KW-0472">Membrane</keyword>
<organism evidence="2 3">
    <name type="scientific">Ceratopteris richardii</name>
    <name type="common">Triangle waterfern</name>
    <dbReference type="NCBI Taxonomy" id="49495"/>
    <lineage>
        <taxon>Eukaryota</taxon>
        <taxon>Viridiplantae</taxon>
        <taxon>Streptophyta</taxon>
        <taxon>Embryophyta</taxon>
        <taxon>Tracheophyta</taxon>
        <taxon>Polypodiopsida</taxon>
        <taxon>Polypodiidae</taxon>
        <taxon>Polypodiales</taxon>
        <taxon>Pteridineae</taxon>
        <taxon>Pteridaceae</taxon>
        <taxon>Parkerioideae</taxon>
        <taxon>Ceratopteris</taxon>
    </lineage>
</organism>
<dbReference type="EMBL" id="CM035425">
    <property type="protein sequence ID" value="KAH7332318.1"/>
    <property type="molecule type" value="Genomic_DNA"/>
</dbReference>
<dbReference type="Proteomes" id="UP000825935">
    <property type="component" value="Chromosome 20"/>
</dbReference>
<dbReference type="AlphaFoldDB" id="A0A8T2SKN7"/>
<keyword evidence="1" id="KW-0812">Transmembrane</keyword>
<comment type="caution">
    <text evidence="2">The sequence shown here is derived from an EMBL/GenBank/DDBJ whole genome shotgun (WGS) entry which is preliminary data.</text>
</comment>
<evidence type="ECO:0000256" key="1">
    <source>
        <dbReference type="SAM" id="Phobius"/>
    </source>
</evidence>
<keyword evidence="1" id="KW-1133">Transmembrane helix</keyword>
<proteinExistence type="predicted"/>
<gene>
    <name evidence="2" type="ORF">KP509_20G081900</name>
</gene>
<accession>A0A8T2SKN7</accession>
<feature type="transmembrane region" description="Helical" evidence="1">
    <location>
        <begin position="28"/>
        <end position="48"/>
    </location>
</feature>
<evidence type="ECO:0000313" key="3">
    <source>
        <dbReference type="Proteomes" id="UP000825935"/>
    </source>
</evidence>
<evidence type="ECO:0000313" key="2">
    <source>
        <dbReference type="EMBL" id="KAH7332318.1"/>
    </source>
</evidence>
<sequence length="102" mass="11491">MPNHNPFYCVLLLAVARPFSNHQAMATYRKILAALTLVALVAAFCVPMGDAIRDVGMKDVAEVSLAEQEQVMRLEQDMEAAKRHLLSYDPYYHHWYGGKGKP</sequence>
<dbReference type="OrthoDB" id="1985706at2759"/>
<keyword evidence="3" id="KW-1185">Reference proteome</keyword>